<dbReference type="Proteomes" id="UP000198767">
    <property type="component" value="Unassembled WGS sequence"/>
</dbReference>
<dbReference type="EMBL" id="FMWG01000011">
    <property type="protein sequence ID" value="SCZ71159.1"/>
    <property type="molecule type" value="Genomic_DNA"/>
</dbReference>
<proteinExistence type="predicted"/>
<dbReference type="AlphaFoldDB" id="A0A1G5RD14"/>
<protein>
    <submittedName>
        <fullName evidence="1">Uncharacterized protein</fullName>
    </submittedName>
</protein>
<name>A0A1G5RD14_9RHOB</name>
<evidence type="ECO:0000313" key="2">
    <source>
        <dbReference type="Proteomes" id="UP000198767"/>
    </source>
</evidence>
<organism evidence="1 2">
    <name type="scientific">Epibacterium ulvae</name>
    <dbReference type="NCBI Taxonomy" id="1156985"/>
    <lineage>
        <taxon>Bacteria</taxon>
        <taxon>Pseudomonadati</taxon>
        <taxon>Pseudomonadota</taxon>
        <taxon>Alphaproteobacteria</taxon>
        <taxon>Rhodobacterales</taxon>
        <taxon>Roseobacteraceae</taxon>
        <taxon>Epibacterium</taxon>
    </lineage>
</organism>
<evidence type="ECO:0000313" key="1">
    <source>
        <dbReference type="EMBL" id="SCZ71159.1"/>
    </source>
</evidence>
<reference evidence="1 2" key="1">
    <citation type="submission" date="2016-10" db="EMBL/GenBank/DDBJ databases">
        <authorList>
            <person name="de Groot N.N."/>
        </authorList>
    </citation>
    <scope>NUCLEOTIDE SEQUENCE [LARGE SCALE GENOMIC DNA]</scope>
    <source>
        <strain evidence="1 2">U95</strain>
    </source>
</reference>
<keyword evidence="2" id="KW-1185">Reference proteome</keyword>
<sequence>MWQMISDCFLHARQRLSFGMPSVKKALEGAPGHAISRINRQLKAQMRIDIPLFTPRSAVVARNPEKCPKLSF</sequence>
<gene>
    <name evidence="1" type="ORF">SAMN04488118_111106</name>
</gene>
<accession>A0A1G5RD14</accession>